<dbReference type="InterPro" id="IPR015856">
    <property type="entry name" value="ABC_transpr_CbiO/EcfA_su"/>
</dbReference>
<dbReference type="GO" id="GO:0042626">
    <property type="term" value="F:ATPase-coupled transmembrane transporter activity"/>
    <property type="evidence" value="ECO:0007669"/>
    <property type="project" value="TreeGrafter"/>
</dbReference>
<dbReference type="RefSeq" id="WP_147447916.1">
    <property type="nucleotide sequence ID" value="NZ_RBIL01000002.1"/>
</dbReference>
<keyword evidence="7 13" id="KW-0067">ATP-binding</keyword>
<accession>A0A660L2R3</accession>
<dbReference type="AlphaFoldDB" id="A0A660L2R3"/>
<evidence type="ECO:0000313" key="14">
    <source>
        <dbReference type="Proteomes" id="UP000278962"/>
    </source>
</evidence>
<dbReference type="InterPro" id="IPR017871">
    <property type="entry name" value="ABC_transporter-like_CS"/>
</dbReference>
<dbReference type="SUPFAM" id="SSF53800">
    <property type="entry name" value="Chelatase"/>
    <property type="match status" value="1"/>
</dbReference>
<dbReference type="CDD" id="cd03414">
    <property type="entry name" value="CbiX_SirB_C"/>
    <property type="match status" value="1"/>
</dbReference>
<keyword evidence="10" id="KW-0456">Lyase</keyword>
<name>A0A660L2R3_9ACTN</name>
<evidence type="ECO:0000256" key="3">
    <source>
        <dbReference type="ARBA" id="ARBA00022448"/>
    </source>
</evidence>
<dbReference type="SMART" id="SM00382">
    <property type="entry name" value="AAA"/>
    <property type="match status" value="1"/>
</dbReference>
<evidence type="ECO:0000256" key="11">
    <source>
        <dbReference type="SAM" id="MobiDB-lite"/>
    </source>
</evidence>
<dbReference type="InterPro" id="IPR027417">
    <property type="entry name" value="P-loop_NTPase"/>
</dbReference>
<evidence type="ECO:0000256" key="4">
    <source>
        <dbReference type="ARBA" id="ARBA00022475"/>
    </source>
</evidence>
<evidence type="ECO:0000256" key="6">
    <source>
        <dbReference type="ARBA" id="ARBA00022741"/>
    </source>
</evidence>
<dbReference type="OrthoDB" id="9806471at2"/>
<evidence type="ECO:0000313" key="13">
    <source>
        <dbReference type="EMBL" id="RKQ86243.1"/>
    </source>
</evidence>
<dbReference type="GO" id="GO:0005524">
    <property type="term" value="F:ATP binding"/>
    <property type="evidence" value="ECO:0007669"/>
    <property type="project" value="UniProtKB-KW"/>
</dbReference>
<evidence type="ECO:0000256" key="10">
    <source>
        <dbReference type="ARBA" id="ARBA00023239"/>
    </source>
</evidence>
<dbReference type="Pfam" id="PF00005">
    <property type="entry name" value="ABC_tran"/>
    <property type="match status" value="1"/>
</dbReference>
<dbReference type="SUPFAM" id="SSF52540">
    <property type="entry name" value="P-loop containing nucleoside triphosphate hydrolases"/>
    <property type="match status" value="1"/>
</dbReference>
<keyword evidence="8" id="KW-1278">Translocase</keyword>
<dbReference type="PROSITE" id="PS00211">
    <property type="entry name" value="ABC_TRANSPORTER_1"/>
    <property type="match status" value="1"/>
</dbReference>
<evidence type="ECO:0000256" key="1">
    <source>
        <dbReference type="ARBA" id="ARBA00004236"/>
    </source>
</evidence>
<dbReference type="GO" id="GO:0016887">
    <property type="term" value="F:ATP hydrolysis activity"/>
    <property type="evidence" value="ECO:0007669"/>
    <property type="project" value="InterPro"/>
</dbReference>
<keyword evidence="3" id="KW-0813">Transport</keyword>
<dbReference type="Gene3D" id="3.40.50.300">
    <property type="entry name" value="P-loop containing nucleotide triphosphate hydrolases"/>
    <property type="match status" value="1"/>
</dbReference>
<dbReference type="CDD" id="cd03225">
    <property type="entry name" value="ABC_cobalt_CbiO_domain1"/>
    <property type="match status" value="1"/>
</dbReference>
<dbReference type="GO" id="GO:0016829">
    <property type="term" value="F:lyase activity"/>
    <property type="evidence" value="ECO:0007669"/>
    <property type="project" value="UniProtKB-KW"/>
</dbReference>
<feature type="region of interest" description="Disordered" evidence="11">
    <location>
        <begin position="294"/>
        <end position="314"/>
    </location>
</feature>
<feature type="compositionally biased region" description="Low complexity" evidence="11">
    <location>
        <begin position="9"/>
        <end position="20"/>
    </location>
</feature>
<keyword evidence="5" id="KW-0479">Metal-binding</keyword>
<comment type="caution">
    <text evidence="13">The sequence shown here is derived from an EMBL/GenBank/DDBJ whole genome shotgun (WGS) entry which is preliminary data.</text>
</comment>
<comment type="subcellular location">
    <subcellularLocation>
        <location evidence="1">Cell membrane</location>
    </subcellularLocation>
</comment>
<feature type="domain" description="ABC transporter" evidence="12">
    <location>
        <begin position="338"/>
        <end position="568"/>
    </location>
</feature>
<keyword evidence="9" id="KW-0472">Membrane</keyword>
<comment type="similarity">
    <text evidence="2">Belongs to the ABC transporter superfamily.</text>
</comment>
<evidence type="ECO:0000256" key="9">
    <source>
        <dbReference type="ARBA" id="ARBA00023136"/>
    </source>
</evidence>
<reference evidence="13 14" key="1">
    <citation type="submission" date="2018-10" db="EMBL/GenBank/DDBJ databases">
        <title>Genomic Encyclopedia of Archaeal and Bacterial Type Strains, Phase II (KMG-II): from individual species to whole genera.</title>
        <authorList>
            <person name="Goeker M."/>
        </authorList>
    </citation>
    <scope>NUCLEOTIDE SEQUENCE [LARGE SCALE GENOMIC DNA]</scope>
    <source>
        <strain evidence="13 14">DSM 14954</strain>
    </source>
</reference>
<protein>
    <submittedName>
        <fullName evidence="13">Cobalt/nickel transport system ATP-binding protein</fullName>
    </submittedName>
</protein>
<evidence type="ECO:0000256" key="8">
    <source>
        <dbReference type="ARBA" id="ARBA00022967"/>
    </source>
</evidence>
<evidence type="ECO:0000256" key="2">
    <source>
        <dbReference type="ARBA" id="ARBA00005417"/>
    </source>
</evidence>
<keyword evidence="14" id="KW-1185">Reference proteome</keyword>
<dbReference type="InterPro" id="IPR003593">
    <property type="entry name" value="AAA+_ATPase"/>
</dbReference>
<dbReference type="PROSITE" id="PS50893">
    <property type="entry name" value="ABC_TRANSPORTER_2"/>
    <property type="match status" value="1"/>
</dbReference>
<sequence>MTAHDRADASSPAAGTLAAPAAAAPPSLMVVGHGTRDADGTEEFWTLAEHVREAAGDLSVGFGFIELAEPLVDAGIDELVARGSRSVVSVPLVLLAAGHLKNDGPAALTRARSRHPGVHFHMGRDLGIEPVVLEIVEERARAALGDVAEDTAVVLVGRGSSDPDATSDLYKVARLLSDNRGLGLVEPAFAGVAKPTVAEALERCRRLGATRIAVVPFFLFTGILVPRIYAQADEFAAQHPDLAVVAAAHLGPDRRLARLVIERYREALHGDVRMNCDLCTYRVRLPGYEDKVGTPISLTPHGDGPARGSRRSRRATRAPLVLPALRPAAPVEPGPTILSMQDLRYAYPDGTAALEGVNLDVRAGERVAILGPNGAGKTTLALAACGAIEELTGTVSVAGVGLSNRTRNEIRRRAGIVFQDTDDQLFMPTVEEDVAFGPANQGLEGEALRARVDEALQAVRIHELATRAPHSLSAGERRRAAIAGVLACRPDVLILDEPTAALDPAARRELLDVLRSLKLTTLLVTHDLPYALELCPRAVVLDNGQVVADGPTREVLADEGFMRAHRLELPAGFNPLVA</sequence>
<dbReference type="PANTHER" id="PTHR43553">
    <property type="entry name" value="HEAVY METAL TRANSPORTER"/>
    <property type="match status" value="1"/>
</dbReference>
<feature type="region of interest" description="Disordered" evidence="11">
    <location>
        <begin position="1"/>
        <end position="20"/>
    </location>
</feature>
<evidence type="ECO:0000256" key="7">
    <source>
        <dbReference type="ARBA" id="ARBA00022840"/>
    </source>
</evidence>
<keyword evidence="6" id="KW-0547">Nucleotide-binding</keyword>
<dbReference type="EMBL" id="RBIL01000002">
    <property type="protein sequence ID" value="RKQ86243.1"/>
    <property type="molecule type" value="Genomic_DNA"/>
</dbReference>
<proteinExistence type="inferred from homology"/>
<evidence type="ECO:0000256" key="5">
    <source>
        <dbReference type="ARBA" id="ARBA00022723"/>
    </source>
</evidence>
<dbReference type="InterPro" id="IPR050095">
    <property type="entry name" value="ECF_ABC_transporter_ATP-bd"/>
</dbReference>
<dbReference type="GO" id="GO:0043190">
    <property type="term" value="C:ATP-binding cassette (ABC) transporter complex"/>
    <property type="evidence" value="ECO:0007669"/>
    <property type="project" value="TreeGrafter"/>
</dbReference>
<evidence type="ECO:0000259" key="12">
    <source>
        <dbReference type="PROSITE" id="PS50893"/>
    </source>
</evidence>
<dbReference type="Gene3D" id="3.40.50.1400">
    <property type="match status" value="2"/>
</dbReference>
<dbReference type="GO" id="GO:0046872">
    <property type="term" value="F:metal ion binding"/>
    <property type="evidence" value="ECO:0007669"/>
    <property type="project" value="UniProtKB-KW"/>
</dbReference>
<dbReference type="Proteomes" id="UP000278962">
    <property type="component" value="Unassembled WGS sequence"/>
</dbReference>
<organism evidence="13 14">
    <name type="scientific">Solirubrobacter pauli</name>
    <dbReference type="NCBI Taxonomy" id="166793"/>
    <lineage>
        <taxon>Bacteria</taxon>
        <taxon>Bacillati</taxon>
        <taxon>Actinomycetota</taxon>
        <taxon>Thermoleophilia</taxon>
        <taxon>Solirubrobacterales</taxon>
        <taxon>Solirubrobacteraceae</taxon>
        <taxon>Solirubrobacter</taxon>
    </lineage>
</organism>
<dbReference type="Pfam" id="PF01903">
    <property type="entry name" value="CbiX"/>
    <property type="match status" value="2"/>
</dbReference>
<dbReference type="InterPro" id="IPR003439">
    <property type="entry name" value="ABC_transporter-like_ATP-bd"/>
</dbReference>
<dbReference type="CDD" id="cd03416">
    <property type="entry name" value="CbiX_SirB_N"/>
    <property type="match status" value="1"/>
</dbReference>
<dbReference type="FunFam" id="3.40.50.300:FF:000224">
    <property type="entry name" value="Energy-coupling factor transporter ATP-binding protein EcfA"/>
    <property type="match status" value="1"/>
</dbReference>
<gene>
    <name evidence="13" type="ORF">C8N24_4253</name>
</gene>
<keyword evidence="4" id="KW-1003">Cell membrane</keyword>
<dbReference type="PANTHER" id="PTHR43553:SF24">
    <property type="entry name" value="ENERGY-COUPLING FACTOR TRANSPORTER ATP-BINDING PROTEIN ECFA1"/>
    <property type="match status" value="1"/>
</dbReference>
<dbReference type="InterPro" id="IPR002762">
    <property type="entry name" value="CbiX-like"/>
</dbReference>